<dbReference type="PANTHER" id="PTHR30034">
    <property type="entry name" value="FLAGELLAR MOTOR SWITCH PROTEIN FLIM"/>
    <property type="match status" value="1"/>
</dbReference>
<dbReference type="GO" id="GO:0071978">
    <property type="term" value="P:bacterial-type flagellum-dependent swarming motility"/>
    <property type="evidence" value="ECO:0007669"/>
    <property type="project" value="TreeGrafter"/>
</dbReference>
<proteinExistence type="inferred from homology"/>
<evidence type="ECO:0000256" key="7">
    <source>
        <dbReference type="ARBA" id="ARBA00023136"/>
    </source>
</evidence>
<dbReference type="Gene3D" id="2.30.330.10">
    <property type="entry name" value="SpoA-like"/>
    <property type="match status" value="1"/>
</dbReference>
<evidence type="ECO:0000256" key="3">
    <source>
        <dbReference type="ARBA" id="ARBA00022475"/>
    </source>
</evidence>
<dbReference type="SUPFAM" id="SSF103039">
    <property type="entry name" value="CheC-like"/>
    <property type="match status" value="1"/>
</dbReference>
<name>A0A5Q0BI29_9GAMM</name>
<keyword evidence="13" id="KW-0969">Cilium</keyword>
<dbReference type="Pfam" id="PF01052">
    <property type="entry name" value="FliMN_C"/>
    <property type="match status" value="1"/>
</dbReference>
<dbReference type="GO" id="GO:0003774">
    <property type="term" value="F:cytoskeletal motor activity"/>
    <property type="evidence" value="ECO:0007669"/>
    <property type="project" value="InterPro"/>
</dbReference>
<dbReference type="GO" id="GO:0050918">
    <property type="term" value="P:positive chemotaxis"/>
    <property type="evidence" value="ECO:0007669"/>
    <property type="project" value="TreeGrafter"/>
</dbReference>
<dbReference type="InParanoid" id="A0A5Q0BI29"/>
<dbReference type="Gene3D" id="3.40.1550.10">
    <property type="entry name" value="CheC-like"/>
    <property type="match status" value="1"/>
</dbReference>
<evidence type="ECO:0000256" key="11">
    <source>
        <dbReference type="PIRNR" id="PIRNR002888"/>
    </source>
</evidence>
<evidence type="ECO:0000256" key="5">
    <source>
        <dbReference type="ARBA" id="ARBA00022519"/>
    </source>
</evidence>
<organism evidence="13 14">
    <name type="scientific">Candidatus Methylospira mobilis</name>
    <dbReference type="NCBI Taxonomy" id="1808979"/>
    <lineage>
        <taxon>Bacteria</taxon>
        <taxon>Pseudomonadati</taxon>
        <taxon>Pseudomonadota</taxon>
        <taxon>Gammaproteobacteria</taxon>
        <taxon>Methylococcales</taxon>
        <taxon>Methylococcaceae</taxon>
        <taxon>Candidatus Methylospira</taxon>
    </lineage>
</organism>
<evidence type="ECO:0000256" key="4">
    <source>
        <dbReference type="ARBA" id="ARBA00022500"/>
    </source>
</evidence>
<evidence type="ECO:0000259" key="12">
    <source>
        <dbReference type="Pfam" id="PF01052"/>
    </source>
</evidence>
<dbReference type="PANTHER" id="PTHR30034:SF3">
    <property type="entry name" value="FLAGELLAR MOTOR SWITCH PROTEIN FLIM"/>
    <property type="match status" value="1"/>
</dbReference>
<comment type="function">
    <text evidence="9 11">FliM is one of three proteins (FliG, FliN, FliM) that forms the rotor-mounted switch complex (C ring), located at the base of the basal body. This complex interacts with the CheY and CheZ chemotaxis proteins, in addition to contacting components of the motor that determine the direction of flagellar rotation.</text>
</comment>
<keyword evidence="13" id="KW-0282">Flagellum</keyword>
<evidence type="ECO:0000313" key="14">
    <source>
        <dbReference type="Proteomes" id="UP000325755"/>
    </source>
</evidence>
<dbReference type="Pfam" id="PF02154">
    <property type="entry name" value="FliM"/>
    <property type="match status" value="1"/>
</dbReference>
<protein>
    <recommendedName>
        <fullName evidence="2 10">Flagellar motor switch protein FliM</fullName>
    </recommendedName>
</protein>
<keyword evidence="8 11" id="KW-0975">Bacterial flagellum</keyword>
<keyword evidence="3 11" id="KW-1003">Cell membrane</keyword>
<keyword evidence="4 11" id="KW-0145">Chemotaxis</keyword>
<feature type="domain" description="Flagellar motor switch protein FliN-like C-terminal" evidence="12">
    <location>
        <begin position="253"/>
        <end position="321"/>
    </location>
</feature>
<evidence type="ECO:0000313" key="13">
    <source>
        <dbReference type="EMBL" id="QFY41861.1"/>
    </source>
</evidence>
<dbReference type="EMBL" id="CP044205">
    <property type="protein sequence ID" value="QFY41861.1"/>
    <property type="molecule type" value="Genomic_DNA"/>
</dbReference>
<evidence type="ECO:0000256" key="6">
    <source>
        <dbReference type="ARBA" id="ARBA00022779"/>
    </source>
</evidence>
<dbReference type="GO" id="GO:0009425">
    <property type="term" value="C:bacterial-type flagellum basal body"/>
    <property type="evidence" value="ECO:0007669"/>
    <property type="project" value="UniProtKB-SubCell"/>
</dbReference>
<dbReference type="InterPro" id="IPR001689">
    <property type="entry name" value="Flag_FliM"/>
</dbReference>
<dbReference type="InterPro" id="IPR036429">
    <property type="entry name" value="SpoA-like_sf"/>
</dbReference>
<dbReference type="KEGG" id="mmob:F6R98_03805"/>
<dbReference type="CDD" id="cd17908">
    <property type="entry name" value="FliM"/>
    <property type="match status" value="1"/>
</dbReference>
<evidence type="ECO:0000256" key="1">
    <source>
        <dbReference type="ARBA" id="ARBA00011049"/>
    </source>
</evidence>
<evidence type="ECO:0000256" key="2">
    <source>
        <dbReference type="ARBA" id="ARBA00021898"/>
    </source>
</evidence>
<dbReference type="InterPro" id="IPR001543">
    <property type="entry name" value="FliN-like_C"/>
</dbReference>
<dbReference type="RefSeq" id="WP_153247844.1">
    <property type="nucleotide sequence ID" value="NZ_CP044205.1"/>
</dbReference>
<evidence type="ECO:0000256" key="10">
    <source>
        <dbReference type="NCBIfam" id="TIGR01397"/>
    </source>
</evidence>
<keyword evidence="7 11" id="KW-0472">Membrane</keyword>
<dbReference type="PRINTS" id="PR00955">
    <property type="entry name" value="FLGMOTORFLIM"/>
</dbReference>
<comment type="similarity">
    <text evidence="1 11">Belongs to the FliM family.</text>
</comment>
<evidence type="ECO:0000256" key="9">
    <source>
        <dbReference type="ARBA" id="ARBA00025044"/>
    </source>
</evidence>
<comment type="subcellular location">
    <subcellularLocation>
        <location evidence="11">Cell inner membrane</location>
        <topology evidence="11">Peripheral membrane protein</topology>
    </subcellularLocation>
    <subcellularLocation>
        <location evidence="11">Bacterial flagellum basal body</location>
    </subcellularLocation>
</comment>
<evidence type="ECO:0000256" key="8">
    <source>
        <dbReference type="ARBA" id="ARBA00023143"/>
    </source>
</evidence>
<dbReference type="AlphaFoldDB" id="A0A5Q0BI29"/>
<dbReference type="Proteomes" id="UP000325755">
    <property type="component" value="Chromosome"/>
</dbReference>
<keyword evidence="14" id="KW-1185">Reference proteome</keyword>
<sequence>MDAMLSQDEVDLLLKGVTNEPDDIPDQGNEYPDGVRPYNLATQERIVRGRMPTLEMINDRFNRLLKQEMFGLLRRNIEISRQMLNVTKYGDFIRGLVVPSNFNLIYVKPLVGQALIVMEPTLIFMCVDTLFGGDGRFTMRVEGRDFTETEQRIIQRIIDLIFDCYTKCWEPVYPVEFVYQRSEMHTQFVNIATPNEPVITASFTLDAGEAGGGKMHICFPYTMLEPLREILASSVQGESITGSNRWMNQLSHQIRAAELEIIADLGSVRLRMEDIVNMKVGDIIPFEVPEIIIAKINGVPVSECSYGIFNGHRAIRIKNMLSINDIEATHAIVQEAKYGY</sequence>
<gene>
    <name evidence="13" type="primary">fliM</name>
    <name evidence="13" type="ORF">F6R98_03805</name>
</gene>
<dbReference type="OrthoDB" id="9806941at2"/>
<dbReference type="NCBIfam" id="TIGR01397">
    <property type="entry name" value="fliM_switch"/>
    <property type="match status" value="1"/>
</dbReference>
<keyword evidence="13" id="KW-0966">Cell projection</keyword>
<dbReference type="InterPro" id="IPR028976">
    <property type="entry name" value="CheC-like_sf"/>
</dbReference>
<dbReference type="FunCoup" id="A0A5Q0BI29">
    <property type="interactions" value="96"/>
</dbReference>
<accession>A0A5Q0BI29</accession>
<reference evidence="13 14" key="1">
    <citation type="submission" date="2019-09" db="EMBL/GenBank/DDBJ databases">
        <title>Ecophysiology of the spiral-shaped methanotroph Methylospira mobilis as revealed by the complete genome sequence.</title>
        <authorList>
            <person name="Oshkin I.Y."/>
            <person name="Dedysh S.N."/>
            <person name="Miroshnikov K."/>
            <person name="Danilova O.V."/>
            <person name="Hakobyan A."/>
            <person name="Liesack W."/>
        </authorList>
    </citation>
    <scope>NUCLEOTIDE SEQUENCE [LARGE SCALE GENOMIC DNA]</scope>
    <source>
        <strain evidence="13 14">Shm1</strain>
    </source>
</reference>
<dbReference type="GO" id="GO:0005886">
    <property type="term" value="C:plasma membrane"/>
    <property type="evidence" value="ECO:0007669"/>
    <property type="project" value="UniProtKB-SubCell"/>
</dbReference>
<keyword evidence="6 11" id="KW-0283">Flagellar rotation</keyword>
<dbReference type="SUPFAM" id="SSF101801">
    <property type="entry name" value="Surface presentation of antigens (SPOA)"/>
    <property type="match status" value="1"/>
</dbReference>
<dbReference type="PIRSF" id="PIRSF002888">
    <property type="entry name" value="FliM"/>
    <property type="match status" value="1"/>
</dbReference>
<keyword evidence="5 11" id="KW-0997">Cell inner membrane</keyword>